<evidence type="ECO:0000259" key="1">
    <source>
        <dbReference type="Pfam" id="PF10056"/>
    </source>
</evidence>
<feature type="domain" description="DUF2293" evidence="1">
    <location>
        <begin position="16"/>
        <end position="94"/>
    </location>
</feature>
<comment type="caution">
    <text evidence="2">The sequence shown here is derived from an EMBL/GenBank/DDBJ whole genome shotgun (WGS) entry which is preliminary data.</text>
</comment>
<sequence>MNRSGGTRRQKDLRKALRALAPRIPMADAESVLDLAGSQHLRCLPLSIALWQALASRVRHAHSDYDALLADGYDRDAARYFVADGMNEVLEDWGCARRIDKDDEDTL</sequence>
<reference evidence="2 3" key="2">
    <citation type="journal article" date="2021" name="Int. J. Syst. Evol. Microbiol.">
        <title>Roseibium litorale sp. nov., isolated from a tidal flat sediment and proposal for the reclassification of Labrenzia polysiphoniae as Roseibium polysiphoniae comb. nov.</title>
        <authorList>
            <person name="Liu Y."/>
            <person name="Pei T."/>
            <person name="Du J."/>
            <person name="Chao M."/>
            <person name="Deng M.R."/>
            <person name="Zhu H."/>
        </authorList>
    </citation>
    <scope>NUCLEOTIDE SEQUENCE [LARGE SCALE GENOMIC DNA]</scope>
    <source>
        <strain evidence="2 3">4C16A</strain>
    </source>
</reference>
<keyword evidence="3" id="KW-1185">Reference proteome</keyword>
<dbReference type="Pfam" id="PF10056">
    <property type="entry name" value="DUF2293"/>
    <property type="match status" value="1"/>
</dbReference>
<proteinExistence type="predicted"/>
<gene>
    <name evidence="2" type="ORF">IG616_03620</name>
</gene>
<dbReference type="Proteomes" id="UP000632063">
    <property type="component" value="Unassembled WGS sequence"/>
</dbReference>
<organism evidence="2 3">
    <name type="scientific">Roseibium litorale</name>
    <dbReference type="NCBI Taxonomy" id="2803841"/>
    <lineage>
        <taxon>Bacteria</taxon>
        <taxon>Pseudomonadati</taxon>
        <taxon>Pseudomonadota</taxon>
        <taxon>Alphaproteobacteria</taxon>
        <taxon>Hyphomicrobiales</taxon>
        <taxon>Stappiaceae</taxon>
        <taxon>Roseibium</taxon>
    </lineage>
</organism>
<dbReference type="RefSeq" id="WP_192146440.1">
    <property type="nucleotide sequence ID" value="NZ_JACYXI010000001.1"/>
</dbReference>
<protein>
    <submittedName>
        <fullName evidence="2">DUF2293 domain-containing protein</fullName>
    </submittedName>
</protein>
<accession>A0ABR9CJW5</accession>
<dbReference type="InterPro" id="IPR018744">
    <property type="entry name" value="DUF2293"/>
</dbReference>
<dbReference type="EMBL" id="JACYXI010000001">
    <property type="protein sequence ID" value="MBD8890621.1"/>
    <property type="molecule type" value="Genomic_DNA"/>
</dbReference>
<name>A0ABR9CJW5_9HYPH</name>
<evidence type="ECO:0000313" key="3">
    <source>
        <dbReference type="Proteomes" id="UP000632063"/>
    </source>
</evidence>
<reference evidence="3" key="1">
    <citation type="submission" date="2020-09" db="EMBL/GenBank/DDBJ databases">
        <title>The genome sequence of strain Labrenzia suaedae 4C16A.</title>
        <authorList>
            <person name="Liu Y."/>
        </authorList>
    </citation>
    <scope>NUCLEOTIDE SEQUENCE [LARGE SCALE GENOMIC DNA]</scope>
    <source>
        <strain evidence="3">4C16A</strain>
    </source>
</reference>
<evidence type="ECO:0000313" key="2">
    <source>
        <dbReference type="EMBL" id="MBD8890621.1"/>
    </source>
</evidence>